<proteinExistence type="predicted"/>
<protein>
    <submittedName>
        <fullName evidence="1">Alpha-ribazole phosphatase</fullName>
    </submittedName>
</protein>
<dbReference type="SMART" id="SM00855">
    <property type="entry name" value="PGAM"/>
    <property type="match status" value="1"/>
</dbReference>
<sequence length="204" mass="23282">MSKTINIYLLRHGKTLGDPALYGKTDVKVDVRVQEQICQQLVKRQLRVTKVVSSPLARCRDLALKLLLAQPELDLAIAPELREMDFGDLDGQAFDSIPEHWPQLESFWENPAQHNLPNAERLDEFYTRISTYWTQFVEDVADDTLIICHGGTIRMILASLLPLDWKNSALYSVLQINHQSISHIQLIKAETTYKRVCSISAPIQ</sequence>
<dbReference type="EMBL" id="LHPI01000019">
    <property type="protein sequence ID" value="KOO06384.1"/>
    <property type="molecule type" value="Genomic_DNA"/>
</dbReference>
<dbReference type="InterPro" id="IPR013078">
    <property type="entry name" value="His_Pase_superF_clade-1"/>
</dbReference>
<dbReference type="PANTHER" id="PTHR48100:SF1">
    <property type="entry name" value="HISTIDINE PHOSPHATASE FAMILY PROTEIN-RELATED"/>
    <property type="match status" value="1"/>
</dbReference>
<evidence type="ECO:0000313" key="2">
    <source>
        <dbReference type="Proteomes" id="UP000037530"/>
    </source>
</evidence>
<dbReference type="InterPro" id="IPR050275">
    <property type="entry name" value="PGM_Phosphatase"/>
</dbReference>
<dbReference type="RefSeq" id="WP_053410459.1">
    <property type="nucleotide sequence ID" value="NZ_LHPI01000019.1"/>
</dbReference>
<dbReference type="SUPFAM" id="SSF53254">
    <property type="entry name" value="Phosphoglycerate mutase-like"/>
    <property type="match status" value="1"/>
</dbReference>
<dbReference type="PATRIC" id="fig|171383.3.peg.3675"/>
<dbReference type="GO" id="GO:0005737">
    <property type="term" value="C:cytoplasm"/>
    <property type="evidence" value="ECO:0007669"/>
    <property type="project" value="TreeGrafter"/>
</dbReference>
<dbReference type="STRING" id="171383.AKJ31_17985"/>
<keyword evidence="2" id="KW-1185">Reference proteome</keyword>
<dbReference type="Gene3D" id="3.40.50.1240">
    <property type="entry name" value="Phosphoglycerate mutase-like"/>
    <property type="match status" value="1"/>
</dbReference>
<gene>
    <name evidence="1" type="ORF">AKJ31_17985</name>
</gene>
<dbReference type="CDD" id="cd07067">
    <property type="entry name" value="HP_PGM_like"/>
    <property type="match status" value="1"/>
</dbReference>
<accession>A0A0M0HWD7</accession>
<comment type="caution">
    <text evidence="1">The sequence shown here is derived from an EMBL/GenBank/DDBJ whole genome shotgun (WGS) entry which is preliminary data.</text>
</comment>
<dbReference type="Pfam" id="PF00300">
    <property type="entry name" value="His_Phos_1"/>
    <property type="match status" value="1"/>
</dbReference>
<organism evidence="1 2">
    <name type="scientific">Vibrio hepatarius</name>
    <dbReference type="NCBI Taxonomy" id="171383"/>
    <lineage>
        <taxon>Bacteria</taxon>
        <taxon>Pseudomonadati</taxon>
        <taxon>Pseudomonadota</taxon>
        <taxon>Gammaproteobacteria</taxon>
        <taxon>Vibrionales</taxon>
        <taxon>Vibrionaceae</taxon>
        <taxon>Vibrio</taxon>
        <taxon>Vibrio oreintalis group</taxon>
    </lineage>
</organism>
<name>A0A0M0HWD7_9VIBR</name>
<dbReference type="PANTHER" id="PTHR48100">
    <property type="entry name" value="BROAD-SPECIFICITY PHOSPHATASE YOR283W-RELATED"/>
    <property type="match status" value="1"/>
</dbReference>
<evidence type="ECO:0000313" key="1">
    <source>
        <dbReference type="EMBL" id="KOO06384.1"/>
    </source>
</evidence>
<reference evidence="2" key="1">
    <citation type="submission" date="2015-08" db="EMBL/GenBank/DDBJ databases">
        <title>Vibrio galatheae sp. nov., a novel member of the Vibrionaceae family isolated from the Solomon Islands.</title>
        <authorList>
            <person name="Giubergia S."/>
            <person name="Machado H."/>
            <person name="Mateiu R.V."/>
            <person name="Gram L."/>
        </authorList>
    </citation>
    <scope>NUCLEOTIDE SEQUENCE [LARGE SCALE GENOMIC DNA]</scope>
    <source>
        <strain evidence="2">DSM 19134</strain>
    </source>
</reference>
<dbReference type="Proteomes" id="UP000037530">
    <property type="component" value="Unassembled WGS sequence"/>
</dbReference>
<dbReference type="AlphaFoldDB" id="A0A0M0HWD7"/>
<dbReference type="OrthoDB" id="9783269at2"/>
<dbReference type="GO" id="GO:0016791">
    <property type="term" value="F:phosphatase activity"/>
    <property type="evidence" value="ECO:0007669"/>
    <property type="project" value="TreeGrafter"/>
</dbReference>
<dbReference type="InterPro" id="IPR029033">
    <property type="entry name" value="His_PPase_superfam"/>
</dbReference>